<dbReference type="Pfam" id="PF22901">
    <property type="entry name" value="dsrm_Ferlin"/>
    <property type="match status" value="1"/>
</dbReference>
<evidence type="ECO:0000256" key="4">
    <source>
        <dbReference type="ARBA" id="ARBA00022989"/>
    </source>
</evidence>
<dbReference type="InterPro" id="IPR037723">
    <property type="entry name" value="C2D_Ferlin"/>
</dbReference>
<gene>
    <name evidence="8" type="ORF">L596_006936</name>
</gene>
<comment type="subcellular location">
    <subcellularLocation>
        <location evidence="1">Membrane</location>
        <topology evidence="1">Single-pass membrane protein</topology>
    </subcellularLocation>
</comment>
<feature type="domain" description="C2" evidence="7">
    <location>
        <begin position="1503"/>
        <end position="1624"/>
    </location>
</feature>
<dbReference type="SUPFAM" id="SSF49562">
    <property type="entry name" value="C2 domain (Calcium/lipid-binding domain, CaLB)"/>
    <property type="match status" value="4"/>
</dbReference>
<feature type="domain" description="C2" evidence="7">
    <location>
        <begin position="189"/>
        <end position="309"/>
    </location>
</feature>
<reference evidence="8" key="2">
    <citation type="journal article" date="2015" name="Genome Biol.">
        <title>Comparative genomics of Steinernema reveals deeply conserved gene regulatory networks.</title>
        <authorList>
            <person name="Dillman A.R."/>
            <person name="Macchietto M."/>
            <person name="Porter C.F."/>
            <person name="Rogers A."/>
            <person name="Williams B."/>
            <person name="Antoshechkin I."/>
            <person name="Lee M.M."/>
            <person name="Goodwin Z."/>
            <person name="Lu X."/>
            <person name="Lewis E.E."/>
            <person name="Goodrich-Blair H."/>
            <person name="Stock S.P."/>
            <person name="Adams B.J."/>
            <person name="Sternberg P.W."/>
            <person name="Mortazavi A."/>
        </authorList>
    </citation>
    <scope>NUCLEOTIDE SEQUENCE [LARGE SCALE GENOMIC DNA]</scope>
    <source>
        <strain evidence="8">ALL</strain>
    </source>
</reference>
<evidence type="ECO:0000259" key="7">
    <source>
        <dbReference type="PROSITE" id="PS50004"/>
    </source>
</evidence>
<dbReference type="InterPro" id="IPR006614">
    <property type="entry name" value="Peroxin/Ferlin"/>
</dbReference>
<evidence type="ECO:0000256" key="1">
    <source>
        <dbReference type="ARBA" id="ARBA00004167"/>
    </source>
</evidence>
<dbReference type="PANTHER" id="PTHR12546:SF33">
    <property type="entry name" value="SPERM VESICLE FUSION PROTEIN FER-1"/>
    <property type="match status" value="1"/>
</dbReference>
<dbReference type="Pfam" id="PF00168">
    <property type="entry name" value="C2"/>
    <property type="match status" value="4"/>
</dbReference>
<feature type="domain" description="C2" evidence="7">
    <location>
        <begin position="1083"/>
        <end position="1211"/>
    </location>
</feature>
<dbReference type="Pfam" id="PF08150">
    <property type="entry name" value="FerB"/>
    <property type="match status" value="1"/>
</dbReference>
<sequence>MGLMEKMASKAAESKLKKAVTRIPIDESADDEGDENNESGGSVKRKWKRFQKKLGQKSGSSDEGEDHSGGGEKKSKRRSSLGERMKSKFQKVKRPRSDSEASSGESKKSSPGESGSGGESGGSGKSESTETPVETSDGEDTSTDIESNKERPSSRDNSDWETGSTSSGSPRSLHNRKRVDLGELARKEDEDAVFDDLNEDPKIKQKFNIRVRIVEAKELQGSELNPLTRVFLDGKSRSTRVRQSTDSPRWDQTLSFTVKKSLEQINQTSIEFVVYNARRIIRNSLLGTFQCNLGVIYKQKDHTIIDKWLALTPGGAERDEIGSNATEIRGFLKVSVSVYHSHQTPPSLSSLRNRRGKTNDDDDDVLFRAQLLNYTLRFRIFKLCQLSDFVRYPHKKAPVAPGELAVEVQVGKFKESTSFVLASEETVSINEELYLPIMWPSVVKEIRFRLVLLTARRKKRVLCTEFLSIRNLCQPGICGFLPTYGPSFIALYGPDAGRTNWRKRDINEIRDGVWSGSSFHGRILTDVRCSEGSISKTHRYPLSSSAVASSEIFHFVRHYTLFCTFFACNMIDPEFRSKNIHFTVSIGEYGNPDFGAVPKCTNRTLGVMPAYDTARYYAMPWGNHKPICEVPCSFEDVSHRVERSNAIMKMQRFVSQANETTLNLRHSSWKVWKKRQSLSSTSRQIASKNLNAGSVTDLDINLQNSRISQLDRFIDEFANLKFDRFTPDELFEIGTRQLGVYAEKLRKLAYDAQISLPDVTVQMFADGALVAFAKIPIVDFFYSSITGKSGRNCGQIKNMALQWPTKTIQKFKENEIPGMLFLKLWMGPSECRKHWEKAIEPGQVKYYAELYENEKRSMLSSSWKPTEGKPFNISDESGLIELSESTVRPPWGWTFKGKWKRKRCHDMWVGHDAGHKTFEDEVFEVQKKVHDEWVPCAFTSYYGDEIDQKQLCKAPEGWTYDGDWVVDLHCPGDADGWTYLIHAEFWVDPRLADVDERDNHLFRRRRKKRIRTFGQNSDYFEDFELFKKNLDENGWEYAQKFEKPVHVQLMPGDKFRRRRMVRELAKEHSSAKLAMRVAHGEQLTEFLSPRIYEIHDTVSEFQLRVYVMWARELLGSKKTASRAFVRVSFMNRCQTTQVIENAVNPIWNETLIFNRLLIPGGIFALKRNPPAVLIEVRGEELNETDAFLGNFEAYPIVVNRATDRRAVPKWYPLNFKRGKTRGALLIMFELFQNDPAMKTLVPLLPLAKPNTTNRFEVPPALRPNFIRYSVQFLCWGVRNLSRFQLLSVRSPFVEILIGDSEGRTDPINDTKQNPNFSRPLLTFPVVQMPELHYYAPPITLNLYDQRSFGRQPLVGVCTIKNFSRYICDLRSREFSKDLMDWAHFDRKVAEEENKQLAEIAAIPEGESVSNPKIDWWSKYYFSIGLEERAPGFKESGIENLLVFDKPLEDVGDYRGFEDFLDTFVFRKLGKSNSDNPEDQEYKGEMKGKLFIRPLDGKNAAKKEKDELIVSPPGVEFDGPVRCLVRVYVIRAYDLISRRRSGICDAYISARCGNSQKKRFKKEYRPDTTEPTFGQLVEFDVVIPQEKNLSISVMDKRQLLADEEIGSTKIDLENRLLTKYRGTIGLSQQYTINGPLRWRDQMTPLQTLRRYCRKMQFPPPVIHESEKDVAIEVLGSIFWLSESEKGKPNVDESLIGRPLQRVALFIMQQLQLVPEHVETRPLYNSINPDTECGKLEVFVDIFPRQIGYIPPALDIAPRKPTPYQLRVAVFRTKNVILSKRSFGKPGVLGFRELLLVPEVLAHLPFQGFHRFLRFLGLLELPRALVVQAARPRAVHLHQQHQRVHLYREFRLARHRPEVLEVLLGRASLEWRSGRCFRLLLELQLVQASLSHQ</sequence>
<evidence type="ECO:0000256" key="6">
    <source>
        <dbReference type="SAM" id="MobiDB-lite"/>
    </source>
</evidence>
<dbReference type="CDD" id="cd04017">
    <property type="entry name" value="C2D_Ferlin"/>
    <property type="match status" value="1"/>
</dbReference>
<dbReference type="PROSITE" id="PS50004">
    <property type="entry name" value="C2"/>
    <property type="match status" value="4"/>
</dbReference>
<feature type="compositionally biased region" description="Basic and acidic residues" evidence="6">
    <location>
        <begin position="146"/>
        <end position="158"/>
    </location>
</feature>
<feature type="compositionally biased region" description="Polar residues" evidence="6">
    <location>
        <begin position="160"/>
        <end position="172"/>
    </location>
</feature>
<feature type="compositionally biased region" description="Basic and acidic residues" evidence="6">
    <location>
        <begin position="95"/>
        <end position="110"/>
    </location>
</feature>
<feature type="domain" description="C2" evidence="7">
    <location>
        <begin position="1251"/>
        <end position="1382"/>
    </location>
</feature>
<dbReference type="InterPro" id="IPR012968">
    <property type="entry name" value="FerIin_dom"/>
</dbReference>
<dbReference type="GO" id="GO:0016020">
    <property type="term" value="C:membrane"/>
    <property type="evidence" value="ECO:0007669"/>
    <property type="project" value="UniProtKB-SubCell"/>
</dbReference>
<evidence type="ECO:0000256" key="3">
    <source>
        <dbReference type="ARBA" id="ARBA00022737"/>
    </source>
</evidence>
<dbReference type="EMBL" id="AZBU02000002">
    <property type="protein sequence ID" value="TKR92245.1"/>
    <property type="molecule type" value="Genomic_DNA"/>
</dbReference>
<proteinExistence type="predicted"/>
<dbReference type="Gene3D" id="2.60.40.150">
    <property type="entry name" value="C2 domain"/>
    <property type="match status" value="3"/>
</dbReference>
<keyword evidence="4" id="KW-1133">Transmembrane helix</keyword>
<feature type="compositionally biased region" description="Gly residues" evidence="6">
    <location>
        <begin position="114"/>
        <end position="124"/>
    </location>
</feature>
<keyword evidence="3" id="KW-0677">Repeat</keyword>
<accession>A0A4V6A5T3</accession>
<dbReference type="InterPro" id="IPR012561">
    <property type="entry name" value="Ferlin_B-domain"/>
</dbReference>
<keyword evidence="5" id="KW-0472">Membrane</keyword>
<evidence type="ECO:0000256" key="2">
    <source>
        <dbReference type="ARBA" id="ARBA00022692"/>
    </source>
</evidence>
<dbReference type="GO" id="GO:0007009">
    <property type="term" value="P:plasma membrane organization"/>
    <property type="evidence" value="ECO:0007669"/>
    <property type="project" value="TreeGrafter"/>
</dbReference>
<dbReference type="SMART" id="SM01201">
    <property type="entry name" value="FerB"/>
    <property type="match status" value="1"/>
</dbReference>
<dbReference type="InterPro" id="IPR000008">
    <property type="entry name" value="C2_dom"/>
</dbReference>
<dbReference type="InterPro" id="IPR035892">
    <property type="entry name" value="C2_domain_sf"/>
</dbReference>
<evidence type="ECO:0000313" key="8">
    <source>
        <dbReference type="EMBL" id="TKR92245.1"/>
    </source>
</evidence>
<evidence type="ECO:0000256" key="5">
    <source>
        <dbReference type="ARBA" id="ARBA00023136"/>
    </source>
</evidence>
<comment type="caution">
    <text evidence="8">The sequence shown here is derived from an EMBL/GenBank/DDBJ whole genome shotgun (WGS) entry which is preliminary data.</text>
</comment>
<keyword evidence="2" id="KW-0812">Transmembrane</keyword>
<dbReference type="PANTHER" id="PTHR12546">
    <property type="entry name" value="FER-1-LIKE"/>
    <property type="match status" value="1"/>
</dbReference>
<dbReference type="CDD" id="cd04037">
    <property type="entry name" value="C2E_Ferlin"/>
    <property type="match status" value="1"/>
</dbReference>
<feature type="region of interest" description="Disordered" evidence="6">
    <location>
        <begin position="1"/>
        <end position="180"/>
    </location>
</feature>
<dbReference type="OrthoDB" id="270970at2759"/>
<dbReference type="CDD" id="cd00030">
    <property type="entry name" value="C2"/>
    <property type="match status" value="1"/>
</dbReference>
<dbReference type="InterPro" id="IPR037721">
    <property type="entry name" value="Ferlin"/>
</dbReference>
<feature type="compositionally biased region" description="Acidic residues" evidence="6">
    <location>
        <begin position="27"/>
        <end position="37"/>
    </location>
</feature>
<organism evidence="8">
    <name type="scientific">Steinernema carpocapsae</name>
    <name type="common">Entomopathogenic nematode</name>
    <dbReference type="NCBI Taxonomy" id="34508"/>
    <lineage>
        <taxon>Eukaryota</taxon>
        <taxon>Metazoa</taxon>
        <taxon>Ecdysozoa</taxon>
        <taxon>Nematoda</taxon>
        <taxon>Chromadorea</taxon>
        <taxon>Rhabditida</taxon>
        <taxon>Tylenchina</taxon>
        <taxon>Panagrolaimomorpha</taxon>
        <taxon>Strongyloidoidea</taxon>
        <taxon>Steinernematidae</taxon>
        <taxon>Steinernema</taxon>
    </lineage>
</organism>
<feature type="compositionally biased region" description="Low complexity" evidence="6">
    <location>
        <begin position="1"/>
        <end position="11"/>
    </location>
</feature>
<dbReference type="SMART" id="SM00239">
    <property type="entry name" value="C2"/>
    <property type="match status" value="4"/>
</dbReference>
<dbReference type="SMART" id="SM00694">
    <property type="entry name" value="DysFC"/>
    <property type="match status" value="2"/>
</dbReference>
<dbReference type="InterPro" id="IPR055072">
    <property type="entry name" value="Ferlin_DSRM"/>
</dbReference>
<name>A0A4V6A5T3_STECR</name>
<dbReference type="STRING" id="34508.A0A4V6A5T3"/>
<dbReference type="InterPro" id="IPR037724">
    <property type="entry name" value="C2E_Ferlin"/>
</dbReference>
<reference evidence="8" key="1">
    <citation type="submission" date="2013-11" db="EMBL/GenBank/DDBJ databases">
        <authorList>
            <person name="Sternberg P."/>
            <person name="Dillman A."/>
            <person name="Macchietto M."/>
        </authorList>
    </citation>
    <scope>NUCLEOTIDE SEQUENCE</scope>
    <source>
        <strain evidence="8">ALL</strain>
    </source>
</reference>
<reference evidence="8" key="3">
    <citation type="journal article" date="2019" name="G3 (Bethesda)">
        <title>Hybrid Assembly of the Genome of the Entomopathogenic Nematode Steinernema carpocapsae Identifies the X-Chromosome.</title>
        <authorList>
            <person name="Serra L."/>
            <person name="Macchietto M."/>
            <person name="Macias-Munoz A."/>
            <person name="McGill C.J."/>
            <person name="Rodriguez I.M."/>
            <person name="Rodriguez B."/>
            <person name="Murad R."/>
            <person name="Mortazavi A."/>
        </authorList>
    </citation>
    <scope>NUCLEOTIDE SEQUENCE</scope>
    <source>
        <strain evidence="8">ALL</strain>
    </source>
</reference>
<protein>
    <recommendedName>
        <fullName evidence="7">C2 domain-containing protein</fullName>
    </recommendedName>
</protein>
<dbReference type="GO" id="GO:0061025">
    <property type="term" value="P:membrane fusion"/>
    <property type="evidence" value="ECO:0007669"/>
    <property type="project" value="TreeGrafter"/>
</dbReference>
<feature type="compositionally biased region" description="Basic residues" evidence="6">
    <location>
        <begin position="43"/>
        <end position="55"/>
    </location>
</feature>
<dbReference type="SMART" id="SM01202">
    <property type="entry name" value="FerI"/>
    <property type="match status" value="1"/>
</dbReference>